<feature type="transmembrane region" description="Helical" evidence="2">
    <location>
        <begin position="496"/>
        <end position="514"/>
    </location>
</feature>
<evidence type="ECO:0000313" key="4">
    <source>
        <dbReference type="Proteomes" id="UP001139054"/>
    </source>
</evidence>
<keyword evidence="2" id="KW-0472">Membrane</keyword>
<feature type="compositionally biased region" description="Basic and acidic residues" evidence="1">
    <location>
        <begin position="552"/>
        <end position="565"/>
    </location>
</feature>
<evidence type="ECO:0000256" key="2">
    <source>
        <dbReference type="SAM" id="Phobius"/>
    </source>
</evidence>
<keyword evidence="2" id="KW-1133">Transmembrane helix</keyword>
<dbReference type="AlphaFoldDB" id="A0A9X1UB56"/>
<feature type="transmembrane region" description="Helical" evidence="2">
    <location>
        <begin position="465"/>
        <end position="484"/>
    </location>
</feature>
<dbReference type="EMBL" id="JAKLTY010000023">
    <property type="protein sequence ID" value="MCG2630706.1"/>
    <property type="molecule type" value="Genomic_DNA"/>
</dbReference>
<feature type="transmembrane region" description="Helical" evidence="2">
    <location>
        <begin position="264"/>
        <end position="285"/>
    </location>
</feature>
<name>A0A9X1UB56_9BRAD</name>
<dbReference type="RefSeq" id="WP_237891461.1">
    <property type="nucleotide sequence ID" value="NZ_JAKLTY010000023.1"/>
</dbReference>
<comment type="caution">
    <text evidence="3">The sequence shown here is derived from an EMBL/GenBank/DDBJ whole genome shotgun (WGS) entry which is preliminary data.</text>
</comment>
<feature type="transmembrane region" description="Helical" evidence="2">
    <location>
        <begin position="104"/>
        <end position="125"/>
    </location>
</feature>
<feature type="transmembrane region" description="Helical" evidence="2">
    <location>
        <begin position="220"/>
        <end position="244"/>
    </location>
</feature>
<evidence type="ECO:0000256" key="1">
    <source>
        <dbReference type="SAM" id="MobiDB-lite"/>
    </source>
</evidence>
<reference evidence="3" key="1">
    <citation type="submission" date="2022-01" db="EMBL/GenBank/DDBJ databases">
        <title>Genome sequnece data of strain Bradyrhizobium sp. nov.</title>
        <authorList>
            <person name="Zhang J."/>
        </authorList>
    </citation>
    <scope>NUCLEOTIDE SEQUENCE</scope>
    <source>
        <strain evidence="3">WYCCWR 13023</strain>
    </source>
</reference>
<protein>
    <recommendedName>
        <fullName evidence="5">O-antigen ligase domain-containing protein</fullName>
    </recommendedName>
</protein>
<evidence type="ECO:0000313" key="3">
    <source>
        <dbReference type="EMBL" id="MCG2630706.1"/>
    </source>
</evidence>
<feature type="transmembrane region" description="Helical" evidence="2">
    <location>
        <begin position="77"/>
        <end position="97"/>
    </location>
</feature>
<sequence length="565" mass="62119">MMGQNLEGVAPRQSVATVIPRKLTTAAVAFLQPALSATYFEKLSLSVWLFLVSVFWAVVRSSFIVKSISGETLDQTIPLSIRLAFFAAFATPSILFFTFRKDRFWLLGLGSTVGLVPELPLIPYIRENGHLLIILSAIAALLYWAMFRPEKTPGFARVYAAYVVVCAASTIINFVLYQNVWQLKVGISFLIFFTALAVMISGVSRAGISRWNVVEGLVEGLSWGAIGQSAIAIVSLPLLFILPFEDGTDTVFGLAFYDRYKSTMPGPVNLGMFFVAAMPLVLLWMRWGNSKARERLGWAYLQMAPWLVAMTGSRTARIVMIGLLLGFFLKPKTRLSALLILPSITVCYYLSFYFESFPAAVRAALGDANAATLSLKGNFFYMSDRSGLIQSAIEALPVFGRNSLSLAKEAPSSFHIPPIAPLLPGQVLQFLNLLFGYGAGIGGYVRSGFPSPHTTLLNLLIDTGILGFVLCCAFLVWLAVRLFVRSFSRSDPHAMTIWLCLLCYGAASVANGTYVPQWWGYYSVILILAAATAANSVAEQSTRNQAKHKPRYRSEWDKDEAPQTG</sequence>
<proteinExistence type="predicted"/>
<feature type="transmembrane region" description="Helical" evidence="2">
    <location>
        <begin position="427"/>
        <end position="445"/>
    </location>
</feature>
<dbReference type="Proteomes" id="UP001139054">
    <property type="component" value="Unassembled WGS sequence"/>
</dbReference>
<feature type="region of interest" description="Disordered" evidence="1">
    <location>
        <begin position="540"/>
        <end position="565"/>
    </location>
</feature>
<accession>A0A9X1UB56</accession>
<feature type="transmembrane region" description="Helical" evidence="2">
    <location>
        <begin position="45"/>
        <end position="65"/>
    </location>
</feature>
<feature type="transmembrane region" description="Helical" evidence="2">
    <location>
        <begin position="189"/>
        <end position="208"/>
    </location>
</feature>
<feature type="transmembrane region" description="Helical" evidence="2">
    <location>
        <begin position="159"/>
        <end position="177"/>
    </location>
</feature>
<feature type="transmembrane region" description="Helical" evidence="2">
    <location>
        <begin position="335"/>
        <end position="354"/>
    </location>
</feature>
<feature type="transmembrane region" description="Helical" evidence="2">
    <location>
        <begin position="131"/>
        <end position="147"/>
    </location>
</feature>
<keyword evidence="2" id="KW-0812">Transmembrane</keyword>
<gene>
    <name evidence="3" type="ORF">L6654_29150</name>
</gene>
<organism evidence="3 4">
    <name type="scientific">Bradyrhizobium zhengyangense</name>
    <dbReference type="NCBI Taxonomy" id="2911009"/>
    <lineage>
        <taxon>Bacteria</taxon>
        <taxon>Pseudomonadati</taxon>
        <taxon>Pseudomonadota</taxon>
        <taxon>Alphaproteobacteria</taxon>
        <taxon>Hyphomicrobiales</taxon>
        <taxon>Nitrobacteraceae</taxon>
        <taxon>Bradyrhizobium</taxon>
    </lineage>
</organism>
<feature type="transmembrane region" description="Helical" evidence="2">
    <location>
        <begin position="520"/>
        <end position="538"/>
    </location>
</feature>
<feature type="transmembrane region" description="Helical" evidence="2">
    <location>
        <begin position="306"/>
        <end position="329"/>
    </location>
</feature>
<evidence type="ECO:0008006" key="5">
    <source>
        <dbReference type="Google" id="ProtNLM"/>
    </source>
</evidence>